<organism evidence="7 8">
    <name type="scientific">Mariprofundus erugo</name>
    <dbReference type="NCBI Taxonomy" id="2528639"/>
    <lineage>
        <taxon>Bacteria</taxon>
        <taxon>Pseudomonadati</taxon>
        <taxon>Pseudomonadota</taxon>
        <taxon>Candidatius Mariprofundia</taxon>
        <taxon>Mariprofundales</taxon>
        <taxon>Mariprofundaceae</taxon>
        <taxon>Mariprofundus</taxon>
    </lineage>
</organism>
<comment type="subunit">
    <text evidence="4">Part of the 30S ribosomal subunit. Forms a tight heterodimer with protein bS6.</text>
</comment>
<comment type="function">
    <text evidence="4">Binds as a heterodimer with protein bS6 to the central domain of the 16S rRNA, where it helps stabilize the platform of the 30S subunit.</text>
</comment>
<evidence type="ECO:0000256" key="1">
    <source>
        <dbReference type="ARBA" id="ARBA00005589"/>
    </source>
</evidence>
<gene>
    <name evidence="4 7" type="primary">rpsR</name>
    <name evidence="7" type="ORF">FEF65_01820</name>
</gene>
<dbReference type="PANTHER" id="PTHR13479">
    <property type="entry name" value="30S RIBOSOMAL PROTEIN S18"/>
    <property type="match status" value="1"/>
</dbReference>
<dbReference type="EMBL" id="VBRY01000001">
    <property type="protein sequence ID" value="TLS69244.1"/>
    <property type="molecule type" value="Genomic_DNA"/>
</dbReference>
<dbReference type="SUPFAM" id="SSF46911">
    <property type="entry name" value="Ribosomal protein S18"/>
    <property type="match status" value="1"/>
</dbReference>
<dbReference type="OrthoDB" id="9812008at2"/>
<comment type="caution">
    <text evidence="7">The sequence shown here is derived from an EMBL/GenBank/DDBJ whole genome shotgun (WGS) entry which is preliminary data.</text>
</comment>
<keyword evidence="4" id="KW-0694">RNA-binding</keyword>
<dbReference type="RefSeq" id="WP_138238057.1">
    <property type="nucleotide sequence ID" value="NZ_VBRY01000001.1"/>
</dbReference>
<dbReference type="InterPro" id="IPR001648">
    <property type="entry name" value="Ribosomal_bS18"/>
</dbReference>
<dbReference type="NCBIfam" id="TIGR00165">
    <property type="entry name" value="S18"/>
    <property type="match status" value="1"/>
</dbReference>
<reference evidence="7 8" key="1">
    <citation type="journal article" date="2019" name="Appl. Environ. Microbiol.">
        <title>Environmental Evidence and Genomic Insight of Iron-oxidizing Bacteria Preference Towards More Corrosion Resistant Stainless Steel at Higher Salinities.</title>
        <authorList>
            <person name="Garrison C.E."/>
            <person name="Price K.A."/>
            <person name="Field E.K."/>
        </authorList>
    </citation>
    <scope>NUCLEOTIDE SEQUENCE [LARGE SCALE GENOMIC DNA]</scope>
    <source>
        <strain evidence="7 8">P3</strain>
    </source>
</reference>
<evidence type="ECO:0000256" key="2">
    <source>
        <dbReference type="ARBA" id="ARBA00022980"/>
    </source>
</evidence>
<keyword evidence="4" id="KW-0699">rRNA-binding</keyword>
<dbReference type="GO" id="GO:0006412">
    <property type="term" value="P:translation"/>
    <property type="evidence" value="ECO:0007669"/>
    <property type="project" value="UniProtKB-UniRule"/>
</dbReference>
<dbReference type="PANTHER" id="PTHR13479:SF40">
    <property type="entry name" value="SMALL RIBOSOMAL SUBUNIT PROTEIN BS18M"/>
    <property type="match status" value="1"/>
</dbReference>
<dbReference type="Gene3D" id="4.10.640.10">
    <property type="entry name" value="Ribosomal protein S18"/>
    <property type="match status" value="1"/>
</dbReference>
<dbReference type="Pfam" id="PF01084">
    <property type="entry name" value="Ribosomal_S18"/>
    <property type="match status" value="1"/>
</dbReference>
<keyword evidence="3 4" id="KW-0687">Ribonucleoprotein</keyword>
<dbReference type="GO" id="GO:0070181">
    <property type="term" value="F:small ribosomal subunit rRNA binding"/>
    <property type="evidence" value="ECO:0007669"/>
    <property type="project" value="TreeGrafter"/>
</dbReference>
<feature type="compositionally biased region" description="Basic and acidic residues" evidence="6">
    <location>
        <begin position="22"/>
        <end position="41"/>
    </location>
</feature>
<evidence type="ECO:0000256" key="4">
    <source>
        <dbReference type="HAMAP-Rule" id="MF_00270"/>
    </source>
</evidence>
<dbReference type="GO" id="GO:0022627">
    <property type="term" value="C:cytosolic small ribosomal subunit"/>
    <property type="evidence" value="ECO:0007669"/>
    <property type="project" value="TreeGrafter"/>
</dbReference>
<evidence type="ECO:0000313" key="8">
    <source>
        <dbReference type="Proteomes" id="UP000306585"/>
    </source>
</evidence>
<keyword evidence="8" id="KW-1185">Reference proteome</keyword>
<feature type="compositionally biased region" description="Low complexity" evidence="6">
    <location>
        <begin position="10"/>
        <end position="21"/>
    </location>
</feature>
<evidence type="ECO:0000256" key="3">
    <source>
        <dbReference type="ARBA" id="ARBA00023274"/>
    </source>
</evidence>
<name>A0A5R9H3Q1_9PROT</name>
<evidence type="ECO:0000313" key="7">
    <source>
        <dbReference type="EMBL" id="TLS69244.1"/>
    </source>
</evidence>
<dbReference type="HAMAP" id="MF_00270">
    <property type="entry name" value="Ribosomal_bS18"/>
    <property type="match status" value="1"/>
</dbReference>
<dbReference type="InterPro" id="IPR036870">
    <property type="entry name" value="Ribosomal_bS18_sf"/>
</dbReference>
<evidence type="ECO:0000256" key="5">
    <source>
        <dbReference type="RuleBase" id="RU003910"/>
    </source>
</evidence>
<accession>A0A5R9H3Q1</accession>
<proteinExistence type="inferred from homology"/>
<feature type="region of interest" description="Disordered" evidence="6">
    <location>
        <begin position="1"/>
        <end position="54"/>
    </location>
</feature>
<evidence type="ECO:0000256" key="6">
    <source>
        <dbReference type="SAM" id="MobiDB-lite"/>
    </source>
</evidence>
<dbReference type="GO" id="GO:0003735">
    <property type="term" value="F:structural constituent of ribosome"/>
    <property type="evidence" value="ECO:0007669"/>
    <property type="project" value="InterPro"/>
</dbReference>
<dbReference type="AlphaFoldDB" id="A0A5R9H3Q1"/>
<comment type="similarity">
    <text evidence="1 4 5">Belongs to the bacterial ribosomal protein bS18 family.</text>
</comment>
<protein>
    <recommendedName>
        <fullName evidence="4">Small ribosomal subunit protein bS18</fullName>
    </recommendedName>
</protein>
<keyword evidence="2 4" id="KW-0689">Ribosomal protein</keyword>
<dbReference type="Proteomes" id="UP000306585">
    <property type="component" value="Unassembled WGS sequence"/>
</dbReference>
<dbReference type="PRINTS" id="PR00974">
    <property type="entry name" value="RIBOSOMALS18"/>
</dbReference>
<sequence length="126" mass="14140">MSEEVKATTRPQGARPQGPRPQGDRPQGDRPRRPQGDRPQGDRPQGGAGAGGRFQRRRKFCKFCADKSLKIDHKDPDMLRSFITERYKILPSRVTGTCSAHQRSITTAVKRARVIALLAFTPLHHD</sequence>